<proteinExistence type="predicted"/>
<sequence>MLTTYGVLLIFSVTINLSVGVYFLLTPLLEQCFRKTNLAFGERITKLFEEKPGIVSRFFRDQIFSIIIFIYGITLLIVSDVFQNPFLEISEPILAAFALDLGHYVYRFFQDILLRNFIPLFKINLLHHIVTISTYAVFMLYKQNAISGVIGLLFEGSAIFFDLCGFLRSLGISKNSYLYINCVIIGFILTIICRALCPLTLLVVVFLSHSPLRMEYLPLGFFFMNIVFFTMVNGWLVKSSFDSLRRRILSRRILNELSRFRNVRALDDSQEITPGEVELNNLGASRQPVRQPVTIVIPADESFRLAPPVSNLNMDYSRALVSNITVSRHERTLPNINYIVNETSTTMPDTASITLSQESNTFV</sequence>
<keyword evidence="4 5" id="KW-0472">Membrane</keyword>
<name>A0A6P8HIN6_ACTTE</name>
<dbReference type="Proteomes" id="UP000515163">
    <property type="component" value="Unplaced"/>
</dbReference>
<dbReference type="OrthoDB" id="5978373at2759"/>
<dbReference type="RefSeq" id="XP_031552450.1">
    <property type="nucleotide sequence ID" value="XM_031696590.1"/>
</dbReference>
<feature type="domain" description="TLC" evidence="7">
    <location>
        <begin position="50"/>
        <end position="241"/>
    </location>
</feature>
<evidence type="ECO:0000256" key="4">
    <source>
        <dbReference type="ARBA" id="ARBA00023136"/>
    </source>
</evidence>
<evidence type="ECO:0000313" key="8">
    <source>
        <dbReference type="Proteomes" id="UP000515163"/>
    </source>
</evidence>
<dbReference type="GeneID" id="116289640"/>
<organism evidence="8 9">
    <name type="scientific">Actinia tenebrosa</name>
    <name type="common">Australian red waratah sea anemone</name>
    <dbReference type="NCBI Taxonomy" id="6105"/>
    <lineage>
        <taxon>Eukaryota</taxon>
        <taxon>Metazoa</taxon>
        <taxon>Cnidaria</taxon>
        <taxon>Anthozoa</taxon>
        <taxon>Hexacorallia</taxon>
        <taxon>Actiniaria</taxon>
        <taxon>Actiniidae</taxon>
        <taxon>Actinia</taxon>
    </lineage>
</organism>
<reference evidence="9" key="1">
    <citation type="submission" date="2025-08" db="UniProtKB">
        <authorList>
            <consortium name="RefSeq"/>
        </authorList>
    </citation>
    <scope>IDENTIFICATION</scope>
    <source>
        <tissue evidence="9">Tentacle</tissue>
    </source>
</reference>
<evidence type="ECO:0000313" key="9">
    <source>
        <dbReference type="RefSeq" id="XP_031552450.1"/>
    </source>
</evidence>
<feature type="transmembrane region" description="Helical" evidence="6">
    <location>
        <begin position="121"/>
        <end position="140"/>
    </location>
</feature>
<feature type="transmembrane region" description="Helical" evidence="6">
    <location>
        <begin position="219"/>
        <end position="237"/>
    </location>
</feature>
<keyword evidence="8" id="KW-1185">Reference proteome</keyword>
<accession>A0A6P8HIN6</accession>
<evidence type="ECO:0000256" key="2">
    <source>
        <dbReference type="ARBA" id="ARBA00022692"/>
    </source>
</evidence>
<dbReference type="GO" id="GO:0016020">
    <property type="term" value="C:membrane"/>
    <property type="evidence" value="ECO:0007669"/>
    <property type="project" value="UniProtKB-SubCell"/>
</dbReference>
<keyword evidence="2 5" id="KW-0812">Transmembrane</keyword>
<dbReference type="InParanoid" id="A0A6P8HIN6"/>
<keyword evidence="3 6" id="KW-1133">Transmembrane helix</keyword>
<dbReference type="Pfam" id="PF03798">
    <property type="entry name" value="TRAM_LAG1_CLN8"/>
    <property type="match status" value="1"/>
</dbReference>
<feature type="transmembrane region" description="Helical" evidence="6">
    <location>
        <begin position="178"/>
        <end position="207"/>
    </location>
</feature>
<comment type="subcellular location">
    <subcellularLocation>
        <location evidence="1">Membrane</location>
        <topology evidence="1">Multi-pass membrane protein</topology>
    </subcellularLocation>
</comment>
<dbReference type="PROSITE" id="PS50922">
    <property type="entry name" value="TLC"/>
    <property type="match status" value="1"/>
</dbReference>
<evidence type="ECO:0000256" key="6">
    <source>
        <dbReference type="SAM" id="Phobius"/>
    </source>
</evidence>
<dbReference type="InterPro" id="IPR006634">
    <property type="entry name" value="TLC-dom"/>
</dbReference>
<dbReference type="AlphaFoldDB" id="A0A6P8HIN6"/>
<evidence type="ECO:0000256" key="5">
    <source>
        <dbReference type="PROSITE-ProRule" id="PRU00205"/>
    </source>
</evidence>
<feature type="transmembrane region" description="Helical" evidence="6">
    <location>
        <begin position="63"/>
        <end position="83"/>
    </location>
</feature>
<evidence type="ECO:0000256" key="1">
    <source>
        <dbReference type="ARBA" id="ARBA00004141"/>
    </source>
</evidence>
<evidence type="ECO:0000256" key="3">
    <source>
        <dbReference type="ARBA" id="ARBA00022989"/>
    </source>
</evidence>
<feature type="transmembrane region" description="Helical" evidence="6">
    <location>
        <begin position="6"/>
        <end position="25"/>
    </location>
</feature>
<evidence type="ECO:0000259" key="7">
    <source>
        <dbReference type="PROSITE" id="PS50922"/>
    </source>
</evidence>
<feature type="transmembrane region" description="Helical" evidence="6">
    <location>
        <begin position="89"/>
        <end position="109"/>
    </location>
</feature>
<gene>
    <name evidence="9" type="primary">LOC116289640</name>
</gene>
<protein>
    <submittedName>
        <fullName evidence="9">Uncharacterized protein LOC116289640</fullName>
    </submittedName>
</protein>
<feature type="transmembrane region" description="Helical" evidence="6">
    <location>
        <begin position="146"/>
        <end position="166"/>
    </location>
</feature>
<dbReference type="KEGG" id="aten:116289640"/>